<protein>
    <submittedName>
        <fullName evidence="2">Uncharacterized protein</fullName>
    </submittedName>
</protein>
<dbReference type="RefSeq" id="WP_190764254.1">
    <property type="nucleotide sequence ID" value="NZ_JACXLD010000003.1"/>
</dbReference>
<name>A0A927C3H2_9GAMM</name>
<evidence type="ECO:0000313" key="3">
    <source>
        <dbReference type="Proteomes" id="UP000610558"/>
    </source>
</evidence>
<accession>A0A927C3H2</accession>
<keyword evidence="1" id="KW-1133">Transmembrane helix</keyword>
<reference evidence="2" key="1">
    <citation type="submission" date="2020-09" db="EMBL/GenBank/DDBJ databases">
        <authorList>
            <person name="Yoon J.-W."/>
        </authorList>
    </citation>
    <scope>NUCLEOTIDE SEQUENCE</scope>
    <source>
        <strain evidence="2">KMU-158</strain>
    </source>
</reference>
<gene>
    <name evidence="2" type="ORF">IB286_07930</name>
</gene>
<keyword evidence="1" id="KW-0472">Membrane</keyword>
<evidence type="ECO:0000313" key="2">
    <source>
        <dbReference type="EMBL" id="MBD2858941.1"/>
    </source>
</evidence>
<keyword evidence="1" id="KW-0812">Transmembrane</keyword>
<organism evidence="2 3">
    <name type="scientific">Spongiibacter pelagi</name>
    <dbReference type="NCBI Taxonomy" id="2760804"/>
    <lineage>
        <taxon>Bacteria</taxon>
        <taxon>Pseudomonadati</taxon>
        <taxon>Pseudomonadota</taxon>
        <taxon>Gammaproteobacteria</taxon>
        <taxon>Cellvibrionales</taxon>
        <taxon>Spongiibacteraceae</taxon>
        <taxon>Spongiibacter</taxon>
    </lineage>
</organism>
<feature type="transmembrane region" description="Helical" evidence="1">
    <location>
        <begin position="9"/>
        <end position="27"/>
    </location>
</feature>
<sequence>MSFLTNKHFVIALIVAPILAVIAYFAVDRAVTEPPQQAVAGQDYPLVAASNCRYSSGRCTMKNGNFNVTITPEFEAANLLRLHLQSAFPVTKVSLALVPNAEANYPPLEMEQVEGDAQSWVITTTLPESENPLLRLVVEAEGSRYFGETGLAFRDYETSYHEDFRK</sequence>
<comment type="caution">
    <text evidence="2">The sequence shown here is derived from an EMBL/GenBank/DDBJ whole genome shotgun (WGS) entry which is preliminary data.</text>
</comment>
<dbReference type="AlphaFoldDB" id="A0A927C3H2"/>
<dbReference type="Proteomes" id="UP000610558">
    <property type="component" value="Unassembled WGS sequence"/>
</dbReference>
<evidence type="ECO:0000256" key="1">
    <source>
        <dbReference type="SAM" id="Phobius"/>
    </source>
</evidence>
<proteinExistence type="predicted"/>
<dbReference type="EMBL" id="JACXLD010000003">
    <property type="protein sequence ID" value="MBD2858941.1"/>
    <property type="molecule type" value="Genomic_DNA"/>
</dbReference>
<keyword evidence="3" id="KW-1185">Reference proteome</keyword>